<proteinExistence type="inferred from homology"/>
<keyword evidence="2" id="KW-0436">Ligase</keyword>
<comment type="similarity">
    <text evidence="1">Belongs to the ATP-dependent AMP-binding enzyme family.</text>
</comment>
<dbReference type="GO" id="GO:0006631">
    <property type="term" value="P:fatty acid metabolic process"/>
    <property type="evidence" value="ECO:0007669"/>
    <property type="project" value="TreeGrafter"/>
</dbReference>
<dbReference type="InterPro" id="IPR000873">
    <property type="entry name" value="AMP-dep_synth/lig_dom"/>
</dbReference>
<dbReference type="InterPro" id="IPR025110">
    <property type="entry name" value="AMP-bd_C"/>
</dbReference>
<dbReference type="InterPro" id="IPR042099">
    <property type="entry name" value="ANL_N_sf"/>
</dbReference>
<dbReference type="Pfam" id="PF13193">
    <property type="entry name" value="AMP-binding_C"/>
    <property type="match status" value="1"/>
</dbReference>
<feature type="domain" description="AMP-dependent synthetase/ligase" evidence="4">
    <location>
        <begin position="93"/>
        <end position="498"/>
    </location>
</feature>
<feature type="region of interest" description="Disordered" evidence="3">
    <location>
        <begin position="443"/>
        <end position="463"/>
    </location>
</feature>
<dbReference type="OrthoDB" id="10253115at2759"/>
<dbReference type="SUPFAM" id="SSF56801">
    <property type="entry name" value="Acetyl-CoA synthetase-like"/>
    <property type="match status" value="1"/>
</dbReference>
<evidence type="ECO:0000259" key="5">
    <source>
        <dbReference type="Pfam" id="PF13193"/>
    </source>
</evidence>
<evidence type="ECO:0000256" key="2">
    <source>
        <dbReference type="ARBA" id="ARBA00022598"/>
    </source>
</evidence>
<gene>
    <name evidence="6" type="ORF">TARUN_2418</name>
</gene>
<dbReference type="EMBL" id="PXOA01000138">
    <property type="protein sequence ID" value="RFU79823.1"/>
    <property type="molecule type" value="Genomic_DNA"/>
</dbReference>
<dbReference type="PANTHER" id="PTHR43201:SF30">
    <property type="entry name" value="AMP-DEPENDENT SYNTHETASE_LIGASE DOMAIN-CONTAINING PROTEIN"/>
    <property type="match status" value="1"/>
</dbReference>
<dbReference type="FunFam" id="3.30.300.30:FF:000008">
    <property type="entry name" value="2,3-dihydroxybenzoate-AMP ligase"/>
    <property type="match status" value="1"/>
</dbReference>
<comment type="caution">
    <text evidence="6">The sequence shown here is derived from an EMBL/GenBank/DDBJ whole genome shotgun (WGS) entry which is preliminary data.</text>
</comment>
<dbReference type="InterPro" id="IPR020845">
    <property type="entry name" value="AMP-binding_CS"/>
</dbReference>
<accession>A0A395NV08</accession>
<keyword evidence="7" id="KW-1185">Reference proteome</keyword>
<dbReference type="PROSITE" id="PS00455">
    <property type="entry name" value="AMP_BINDING"/>
    <property type="match status" value="1"/>
</dbReference>
<evidence type="ECO:0000256" key="3">
    <source>
        <dbReference type="SAM" id="MobiDB-lite"/>
    </source>
</evidence>
<dbReference type="Gene3D" id="3.40.50.12780">
    <property type="entry name" value="N-terminal domain of ligase-like"/>
    <property type="match status" value="1"/>
</dbReference>
<name>A0A395NV08_TRIAR</name>
<dbReference type="Gene3D" id="3.30.300.30">
    <property type="match status" value="1"/>
</dbReference>
<evidence type="ECO:0000259" key="4">
    <source>
        <dbReference type="Pfam" id="PF00501"/>
    </source>
</evidence>
<dbReference type="Proteomes" id="UP000266272">
    <property type="component" value="Unassembled WGS sequence"/>
</dbReference>
<evidence type="ECO:0000313" key="6">
    <source>
        <dbReference type="EMBL" id="RFU79823.1"/>
    </source>
</evidence>
<dbReference type="STRING" id="490622.A0A395NV08"/>
<protein>
    <recommendedName>
        <fullName evidence="8">Amp-binding enzyme</fullName>
    </recommendedName>
</protein>
<evidence type="ECO:0000256" key="1">
    <source>
        <dbReference type="ARBA" id="ARBA00006432"/>
    </source>
</evidence>
<dbReference type="Pfam" id="PF00501">
    <property type="entry name" value="AMP-binding"/>
    <property type="match status" value="1"/>
</dbReference>
<evidence type="ECO:0008006" key="8">
    <source>
        <dbReference type="Google" id="ProtNLM"/>
    </source>
</evidence>
<organism evidence="6 7">
    <name type="scientific">Trichoderma arundinaceum</name>
    <dbReference type="NCBI Taxonomy" id="490622"/>
    <lineage>
        <taxon>Eukaryota</taxon>
        <taxon>Fungi</taxon>
        <taxon>Dikarya</taxon>
        <taxon>Ascomycota</taxon>
        <taxon>Pezizomycotina</taxon>
        <taxon>Sordariomycetes</taxon>
        <taxon>Hypocreomycetidae</taxon>
        <taxon>Hypocreales</taxon>
        <taxon>Hypocreaceae</taxon>
        <taxon>Trichoderma</taxon>
    </lineage>
</organism>
<feature type="domain" description="AMP-binding enzyme C-terminal" evidence="5">
    <location>
        <begin position="553"/>
        <end position="642"/>
    </location>
</feature>
<sequence>MSMYSRACAGPLLGRSCRARVRAAARRMSSAATATATAMRAPGLEESFLQGKAEWQQPARFLGTEGLSIRTGPMEPALFTGTIPEHFASIVSLHGDRPAVIARTPTPSSQETTLTYHALDLTSNRLAASLSSLGVRKGDRVAVSLGNSAEFAALTYALFKLGAILVPLNPSFNAQQVEAALSHLGAEVLIIGAVTDVSYRPGRGRSNKPLLEKIVGDLHSSTIQSESVPTLKKVIVLDNLANHGGVNDFKLDECRALSSYETLLEGSDRAVVPDSPLNPSDIINIQFTSGTTSAPKAAQLSHTAILNNGAFIADRMGLDPADRIVVPPPLFHCFGSVLGYMATATTGSAILFPSPAFDPVATVRMAAEHEATGLYGVSTMLVSVFEAMDKQDNNLPVPQHLRKGIVAGSSVPESLMRTIYKRLGLQDLVICYGMTETAPVSCMTRPSDPFEQRTSSVGTPMPHTTVKIVDPLDRSKVVPLGTRGELAASGYLVMKGYYGDAARTAQVRRDEPDGRTWMYSGDEAEMDADGFVQITGRIKDLIIRGGENIHPLEVENCLFQLPGVQEVSVAGVPDERLGEAVAAFVIPRAGWTTADLNQDDDEAQRRLTKENVRSWVRINLSSHLVPKYIFWVTDYPKTASGKIQKFKLQEMAKESLESGL</sequence>
<dbReference type="PANTHER" id="PTHR43201">
    <property type="entry name" value="ACYL-COA SYNTHETASE"/>
    <property type="match status" value="1"/>
</dbReference>
<dbReference type="GO" id="GO:0031956">
    <property type="term" value="F:medium-chain fatty acid-CoA ligase activity"/>
    <property type="evidence" value="ECO:0007669"/>
    <property type="project" value="TreeGrafter"/>
</dbReference>
<evidence type="ECO:0000313" key="7">
    <source>
        <dbReference type="Proteomes" id="UP000266272"/>
    </source>
</evidence>
<dbReference type="AlphaFoldDB" id="A0A395NV08"/>
<reference evidence="6 7" key="1">
    <citation type="journal article" date="2018" name="PLoS Pathog.">
        <title>Evolution of structural diversity of trichothecenes, a family of toxins produced by plant pathogenic and entomopathogenic fungi.</title>
        <authorList>
            <person name="Proctor R.H."/>
            <person name="McCormick S.P."/>
            <person name="Kim H.S."/>
            <person name="Cardoza R.E."/>
            <person name="Stanley A.M."/>
            <person name="Lindo L."/>
            <person name="Kelly A."/>
            <person name="Brown D.W."/>
            <person name="Lee T."/>
            <person name="Vaughan M.M."/>
            <person name="Alexander N.J."/>
            <person name="Busman M."/>
            <person name="Gutierrez S."/>
        </authorList>
    </citation>
    <scope>NUCLEOTIDE SEQUENCE [LARGE SCALE GENOMIC DNA]</scope>
    <source>
        <strain evidence="6 7">IBT 40837</strain>
    </source>
</reference>
<dbReference type="InterPro" id="IPR045851">
    <property type="entry name" value="AMP-bd_C_sf"/>
</dbReference>